<gene>
    <name evidence="1" type="ORF">B7C42_04774</name>
</gene>
<dbReference type="EMBL" id="NGAF01000010">
    <property type="protein sequence ID" value="OXR43351.1"/>
    <property type="molecule type" value="Genomic_DNA"/>
</dbReference>
<reference evidence="1 2" key="1">
    <citation type="submission" date="2017-07" db="EMBL/GenBank/DDBJ databases">
        <title>First draft Genome Sequence of Nocardia cerradoensis isolated from human infection.</title>
        <authorList>
            <person name="Carrasco G."/>
        </authorList>
    </citation>
    <scope>NUCLEOTIDE SEQUENCE [LARGE SCALE GENOMIC DNA]</scope>
    <source>
        <strain evidence="1 2">CNM20130759</strain>
    </source>
</reference>
<dbReference type="AlphaFoldDB" id="A0A231H3A7"/>
<sequence>MAAPHEPTYPVSVGAGALHKSEAWYLRQLKAGALPGHRAGRTWFLTAADIAAAIEHTATAAAYLAVGAAAPAPPAATPRPPVTVCVTGGVARREDRQASACSLPGHVHALTRANS</sequence>
<evidence type="ECO:0000313" key="2">
    <source>
        <dbReference type="Proteomes" id="UP000215506"/>
    </source>
</evidence>
<evidence type="ECO:0008006" key="3">
    <source>
        <dbReference type="Google" id="ProtNLM"/>
    </source>
</evidence>
<evidence type="ECO:0000313" key="1">
    <source>
        <dbReference type="EMBL" id="OXR43351.1"/>
    </source>
</evidence>
<organism evidence="1 2">
    <name type="scientific">Nocardia cerradoensis</name>
    <dbReference type="NCBI Taxonomy" id="85688"/>
    <lineage>
        <taxon>Bacteria</taxon>
        <taxon>Bacillati</taxon>
        <taxon>Actinomycetota</taxon>
        <taxon>Actinomycetes</taxon>
        <taxon>Mycobacteriales</taxon>
        <taxon>Nocardiaceae</taxon>
        <taxon>Nocardia</taxon>
    </lineage>
</organism>
<comment type="caution">
    <text evidence="1">The sequence shown here is derived from an EMBL/GenBank/DDBJ whole genome shotgun (WGS) entry which is preliminary data.</text>
</comment>
<proteinExistence type="predicted"/>
<keyword evidence="2" id="KW-1185">Reference proteome</keyword>
<accession>A0A231H3A7</accession>
<dbReference type="Proteomes" id="UP000215506">
    <property type="component" value="Unassembled WGS sequence"/>
</dbReference>
<protein>
    <recommendedName>
        <fullName evidence="3">Helix-turn-helix domain-containing protein</fullName>
    </recommendedName>
</protein>
<name>A0A231H3A7_9NOCA</name>